<name>A0AAN7UTN6_9PEZI</name>
<evidence type="ECO:0000313" key="3">
    <source>
        <dbReference type="Proteomes" id="UP001305414"/>
    </source>
</evidence>
<protein>
    <submittedName>
        <fullName evidence="2">Uncharacterized protein</fullName>
    </submittedName>
</protein>
<reference evidence="2 3" key="1">
    <citation type="submission" date="2023-10" db="EMBL/GenBank/DDBJ databases">
        <title>Draft genome sequence of Xylaria bambusicola isolate GMP-LS, the root and basal stem rot pathogen of sugarcane in Indonesia.</title>
        <authorList>
            <person name="Selvaraj P."/>
            <person name="Muralishankar V."/>
            <person name="Muruganantham S."/>
            <person name="Sp S."/>
            <person name="Haryani S."/>
            <person name="Lau K.J.X."/>
            <person name="Naqvi N.I."/>
        </authorList>
    </citation>
    <scope>NUCLEOTIDE SEQUENCE [LARGE SCALE GENOMIC DNA]</scope>
    <source>
        <strain evidence="2">GMP-LS</strain>
    </source>
</reference>
<accession>A0AAN7UTN6</accession>
<comment type="caution">
    <text evidence="2">The sequence shown here is derived from an EMBL/GenBank/DDBJ whole genome shotgun (WGS) entry which is preliminary data.</text>
</comment>
<dbReference type="EMBL" id="JAWHQM010000025">
    <property type="protein sequence ID" value="KAK5632551.1"/>
    <property type="molecule type" value="Genomic_DNA"/>
</dbReference>
<keyword evidence="3" id="KW-1185">Reference proteome</keyword>
<evidence type="ECO:0000256" key="1">
    <source>
        <dbReference type="SAM" id="MobiDB-lite"/>
    </source>
</evidence>
<gene>
    <name evidence="2" type="ORF">RRF57_008265</name>
</gene>
<organism evidence="2 3">
    <name type="scientific">Xylaria bambusicola</name>
    <dbReference type="NCBI Taxonomy" id="326684"/>
    <lineage>
        <taxon>Eukaryota</taxon>
        <taxon>Fungi</taxon>
        <taxon>Dikarya</taxon>
        <taxon>Ascomycota</taxon>
        <taxon>Pezizomycotina</taxon>
        <taxon>Sordariomycetes</taxon>
        <taxon>Xylariomycetidae</taxon>
        <taxon>Xylariales</taxon>
        <taxon>Xylariaceae</taxon>
        <taxon>Xylaria</taxon>
    </lineage>
</organism>
<dbReference type="Proteomes" id="UP001305414">
    <property type="component" value="Unassembled WGS sequence"/>
</dbReference>
<proteinExistence type="predicted"/>
<evidence type="ECO:0000313" key="2">
    <source>
        <dbReference type="EMBL" id="KAK5632551.1"/>
    </source>
</evidence>
<feature type="region of interest" description="Disordered" evidence="1">
    <location>
        <begin position="90"/>
        <end position="113"/>
    </location>
</feature>
<sequence length="113" mass="13011">MKLMRELGSDLNINAFSLSFRYEDGRLSDDIEAANYLMQRPVEMLLVDSPIDDPTKIPSYLTSTDFSDELYGKYESRFIERLGLEQSTQTCKSPLHQFRNHSEKGDNSLRGPK</sequence>
<dbReference type="AlphaFoldDB" id="A0AAN7UTN6"/>